<feature type="region of interest" description="Disordered" evidence="1">
    <location>
        <begin position="605"/>
        <end position="630"/>
    </location>
</feature>
<dbReference type="CDD" id="cd20405">
    <property type="entry name" value="Tudor_Agenet_AtDUF_rpt1_3"/>
    <property type="match status" value="1"/>
</dbReference>
<dbReference type="EMBL" id="JAGGNH010000002">
    <property type="protein sequence ID" value="KAJ0980129.1"/>
    <property type="molecule type" value="Genomic_DNA"/>
</dbReference>
<evidence type="ECO:0000256" key="1">
    <source>
        <dbReference type="SAM" id="MobiDB-lite"/>
    </source>
</evidence>
<proteinExistence type="predicted"/>
<evidence type="ECO:0000259" key="2">
    <source>
        <dbReference type="PROSITE" id="PS51038"/>
    </source>
</evidence>
<dbReference type="Proteomes" id="UP001085076">
    <property type="component" value="Miscellaneous, Linkage group lg02"/>
</dbReference>
<dbReference type="PROSITE" id="PS51038">
    <property type="entry name" value="BAH"/>
    <property type="match status" value="1"/>
</dbReference>
<reference evidence="3" key="2">
    <citation type="journal article" date="2022" name="Hortic Res">
        <title>The genome of Dioscorea zingiberensis sheds light on the biosynthesis, origin and evolution of the medicinally important diosgenin saponins.</title>
        <authorList>
            <person name="Li Y."/>
            <person name="Tan C."/>
            <person name="Li Z."/>
            <person name="Guo J."/>
            <person name="Li S."/>
            <person name="Chen X."/>
            <person name="Wang C."/>
            <person name="Dai X."/>
            <person name="Yang H."/>
            <person name="Song W."/>
            <person name="Hou L."/>
            <person name="Xu J."/>
            <person name="Tong Z."/>
            <person name="Xu A."/>
            <person name="Yuan X."/>
            <person name="Wang W."/>
            <person name="Yang Q."/>
            <person name="Chen L."/>
            <person name="Sun Z."/>
            <person name="Wang K."/>
            <person name="Pan B."/>
            <person name="Chen J."/>
            <person name="Bao Y."/>
            <person name="Liu F."/>
            <person name="Qi X."/>
            <person name="Gang D.R."/>
            <person name="Wen J."/>
            <person name="Li J."/>
        </authorList>
    </citation>
    <scope>NUCLEOTIDE SEQUENCE</scope>
    <source>
        <strain evidence="3">Dzin_1.0</strain>
    </source>
</reference>
<dbReference type="InterPro" id="IPR001025">
    <property type="entry name" value="BAH_dom"/>
</dbReference>
<dbReference type="PANTHER" id="PTHR31917">
    <property type="entry name" value="AGENET DOMAIN-CONTAINING PROTEIN-RELATED"/>
    <property type="match status" value="1"/>
</dbReference>
<evidence type="ECO:0000313" key="4">
    <source>
        <dbReference type="Proteomes" id="UP001085076"/>
    </source>
</evidence>
<dbReference type="OrthoDB" id="1883212at2759"/>
<feature type="compositionally biased region" description="Basic and acidic residues" evidence="1">
    <location>
        <begin position="605"/>
        <end position="614"/>
    </location>
</feature>
<dbReference type="InterPro" id="IPR014002">
    <property type="entry name" value="Agenet_dom_plant"/>
</dbReference>
<reference evidence="3" key="1">
    <citation type="submission" date="2021-03" db="EMBL/GenBank/DDBJ databases">
        <authorList>
            <person name="Li Z."/>
            <person name="Yang C."/>
        </authorList>
    </citation>
    <scope>NUCLEOTIDE SEQUENCE</scope>
    <source>
        <strain evidence="3">Dzin_1.0</strain>
        <tissue evidence="3">Leaf</tissue>
    </source>
</reference>
<dbReference type="CDD" id="cd04721">
    <property type="entry name" value="BAH_plant_1"/>
    <property type="match status" value="1"/>
</dbReference>
<dbReference type="GO" id="GO:0003682">
    <property type="term" value="F:chromatin binding"/>
    <property type="evidence" value="ECO:0007669"/>
    <property type="project" value="InterPro"/>
</dbReference>
<organism evidence="3 4">
    <name type="scientific">Dioscorea zingiberensis</name>
    <dbReference type="NCBI Taxonomy" id="325984"/>
    <lineage>
        <taxon>Eukaryota</taxon>
        <taxon>Viridiplantae</taxon>
        <taxon>Streptophyta</taxon>
        <taxon>Embryophyta</taxon>
        <taxon>Tracheophyta</taxon>
        <taxon>Spermatophyta</taxon>
        <taxon>Magnoliopsida</taxon>
        <taxon>Liliopsida</taxon>
        <taxon>Dioscoreales</taxon>
        <taxon>Dioscoreaceae</taxon>
        <taxon>Dioscorea</taxon>
    </lineage>
</organism>
<evidence type="ECO:0000313" key="3">
    <source>
        <dbReference type="EMBL" id="KAJ0980129.1"/>
    </source>
</evidence>
<dbReference type="AlphaFoldDB" id="A0A9D5CWE4"/>
<dbReference type="InterPro" id="IPR008395">
    <property type="entry name" value="Agenet-like_dom"/>
</dbReference>
<keyword evidence="4" id="KW-1185">Reference proteome</keyword>
<protein>
    <recommendedName>
        <fullName evidence="2">BAH domain-containing protein</fullName>
    </recommendedName>
</protein>
<accession>A0A9D5CWE4</accession>
<gene>
    <name evidence="3" type="ORF">J5N97_008384</name>
</gene>
<dbReference type="Pfam" id="PF05641">
    <property type="entry name" value="Agenet"/>
    <property type="match status" value="1"/>
</dbReference>
<dbReference type="SMART" id="SM00743">
    <property type="entry name" value="Agenet"/>
    <property type="match status" value="2"/>
</dbReference>
<feature type="region of interest" description="Disordered" evidence="1">
    <location>
        <begin position="114"/>
        <end position="134"/>
    </location>
</feature>
<dbReference type="Gene3D" id="2.30.30.490">
    <property type="match status" value="1"/>
</dbReference>
<comment type="caution">
    <text evidence="3">The sequence shown here is derived from an EMBL/GenBank/DDBJ whole genome shotgun (WGS) entry which is preliminary data.</text>
</comment>
<sequence length="630" mass="70605">MPGEKGLDFVEWREEFVSRERGSRVVRYHLEDSSGGSHLAVVGTERSLRHMFYAIAEEFCHEYGADSCLKWRSRREVIDWLSAFISPHQPHSKLPKNDLLPTVGADTAAERATSPGTYLRKPLDQPGRNLRSHKSDITWTSDSWTCGKLLRHYKAFCRNGTMITTHSFVLVMSEGENRYLAYLDDMYEDKKGQKKVKVRWFHQDQEFACVIPPPIPHPREVFITPYFQVISAECVDDLATVLTPDHFEKCLAALPCDSSSGIHLCFRQYSKNRFKSFDISSLSGYYDQTVLSCLNICTVSCKEDDEIGHRSSTKNCRPRKIRIVKGSKQFLTGPLGVRVSSRGSHITSCKPPIQNMRFGLRVGRTPPERFINTHHCLGLPFKVGQKVEMLCQDSGIRGCWFRCTVLQLSEKRLKVQYDDVMEEDGCGNLVEWVPALKPAAPDKLGMRCTGRLTIRPRPPCNSLPDHSALQIGTPVDAWWNDGWWEGVVIGLESPVDDSIQVYFPGEDVFLTCTRKCLRISVDWMGDEWVDIDASPDVLSAISVLSPGPKVSPCSTFSKVAESGSSVMSDREPIPFRASAVDEDKKAVASLGNATDELLGSVKLANPEKRPRLMEDNNGDGEGDAHPGIGD</sequence>
<dbReference type="PANTHER" id="PTHR31917:SF101">
    <property type="entry name" value="OS07G0607300 PROTEIN"/>
    <property type="match status" value="1"/>
</dbReference>
<dbReference type="InterPro" id="IPR043151">
    <property type="entry name" value="BAH_sf"/>
</dbReference>
<feature type="domain" description="BAH" evidence="2">
    <location>
        <begin position="161"/>
        <end position="280"/>
    </location>
</feature>
<name>A0A9D5CWE4_9LILI</name>